<dbReference type="Proteomes" id="UP000184330">
    <property type="component" value="Unassembled WGS sequence"/>
</dbReference>
<dbReference type="PANTHER" id="PTHR28083:SF1">
    <property type="entry name" value="GOOD FOR FULL DBP5 ACTIVITY PROTEIN 2"/>
    <property type="match status" value="1"/>
</dbReference>
<dbReference type="InterPro" id="IPR040151">
    <property type="entry name" value="Gfd2/YDR514C-like"/>
</dbReference>
<evidence type="ECO:0000259" key="1">
    <source>
        <dbReference type="Pfam" id="PF21762"/>
    </source>
</evidence>
<protein>
    <recommendedName>
        <fullName evidence="1">Gfd2/YDR514C-like C-terminal domain-containing protein</fullName>
    </recommendedName>
</protein>
<dbReference type="GO" id="GO:0003676">
    <property type="term" value="F:nucleic acid binding"/>
    <property type="evidence" value="ECO:0007669"/>
    <property type="project" value="InterPro"/>
</dbReference>
<dbReference type="InterPro" id="IPR036397">
    <property type="entry name" value="RNaseH_sf"/>
</dbReference>
<organism evidence="2 3">
    <name type="scientific">Phialocephala subalpina</name>
    <dbReference type="NCBI Taxonomy" id="576137"/>
    <lineage>
        <taxon>Eukaryota</taxon>
        <taxon>Fungi</taxon>
        <taxon>Dikarya</taxon>
        <taxon>Ascomycota</taxon>
        <taxon>Pezizomycotina</taxon>
        <taxon>Leotiomycetes</taxon>
        <taxon>Helotiales</taxon>
        <taxon>Mollisiaceae</taxon>
        <taxon>Phialocephala</taxon>
        <taxon>Phialocephala fortinii species complex</taxon>
    </lineage>
</organism>
<dbReference type="Pfam" id="PF21762">
    <property type="entry name" value="DEDDh_C"/>
    <property type="match status" value="1"/>
</dbReference>
<gene>
    <name evidence="2" type="ORF">PAC_06649</name>
</gene>
<dbReference type="InterPro" id="IPR048519">
    <property type="entry name" value="Gfd2/YDR514C-like_C"/>
</dbReference>
<dbReference type="EMBL" id="FJOG01000008">
    <property type="protein sequence ID" value="CZR56760.1"/>
    <property type="molecule type" value="Genomic_DNA"/>
</dbReference>
<dbReference type="AlphaFoldDB" id="A0A1L7WVG1"/>
<dbReference type="InterPro" id="IPR012337">
    <property type="entry name" value="RNaseH-like_sf"/>
</dbReference>
<dbReference type="GO" id="GO:0005634">
    <property type="term" value="C:nucleus"/>
    <property type="evidence" value="ECO:0007669"/>
    <property type="project" value="TreeGrafter"/>
</dbReference>
<sequence length="320" mass="36268">MSQNPQNISDLIQRIRSSRPSTSAMDFRPRLCVRVCAQTLEELLCFPSILEPIFVAIDFEAPDRVINNFSDNFRGENAQVGISILDTRELHSPSAVQTFNFIAGSAEYYKASSQKFIWGTSEYIWPTKEAMLERLNKTISRDRNIVLVGHGFGMDLQALHSLDFDLETSILGLFDTFDIARKLQMPRHSLGCLLEDLGCCNVNRNRLHNAGNDANYTLQALLLLALRMYPTLGDIAVTGRNDPGTMYPGQKDNDLKTLLKAMNRMSIVRINKQRGRHTRFTMDSSVWLENALSRVSVSNFNRRFAMVDFDECLKNLSIAC</sequence>
<dbReference type="OrthoDB" id="5953249at2759"/>
<dbReference type="SUPFAM" id="SSF53098">
    <property type="entry name" value="Ribonuclease H-like"/>
    <property type="match status" value="1"/>
</dbReference>
<keyword evidence="3" id="KW-1185">Reference proteome</keyword>
<evidence type="ECO:0000313" key="2">
    <source>
        <dbReference type="EMBL" id="CZR56760.1"/>
    </source>
</evidence>
<proteinExistence type="predicted"/>
<reference evidence="2 3" key="1">
    <citation type="submission" date="2016-03" db="EMBL/GenBank/DDBJ databases">
        <authorList>
            <person name="Ploux O."/>
        </authorList>
    </citation>
    <scope>NUCLEOTIDE SEQUENCE [LARGE SCALE GENOMIC DNA]</scope>
    <source>
        <strain evidence="2 3">UAMH 11012</strain>
    </source>
</reference>
<evidence type="ECO:0000313" key="3">
    <source>
        <dbReference type="Proteomes" id="UP000184330"/>
    </source>
</evidence>
<dbReference type="STRING" id="576137.A0A1L7WVG1"/>
<name>A0A1L7WVG1_9HELO</name>
<dbReference type="Gene3D" id="3.30.420.10">
    <property type="entry name" value="Ribonuclease H-like superfamily/Ribonuclease H"/>
    <property type="match status" value="1"/>
</dbReference>
<accession>A0A1L7WVG1</accession>
<dbReference type="PANTHER" id="PTHR28083">
    <property type="entry name" value="GOOD FOR FULL DBP5 ACTIVITY PROTEIN 2"/>
    <property type="match status" value="1"/>
</dbReference>
<feature type="domain" description="Gfd2/YDR514C-like C-terminal" evidence="1">
    <location>
        <begin position="54"/>
        <end position="223"/>
    </location>
</feature>